<feature type="compositionally biased region" description="Pro residues" evidence="1">
    <location>
        <begin position="316"/>
        <end position="325"/>
    </location>
</feature>
<feature type="region of interest" description="Disordered" evidence="1">
    <location>
        <begin position="314"/>
        <end position="333"/>
    </location>
</feature>
<dbReference type="Proteomes" id="UP000036403">
    <property type="component" value="Unassembled WGS sequence"/>
</dbReference>
<evidence type="ECO:0000256" key="1">
    <source>
        <dbReference type="SAM" id="MobiDB-lite"/>
    </source>
</evidence>
<feature type="compositionally biased region" description="Basic and acidic residues" evidence="1">
    <location>
        <begin position="50"/>
        <end position="68"/>
    </location>
</feature>
<keyword evidence="3" id="KW-1185">Reference proteome</keyword>
<feature type="compositionally biased region" description="Basic and acidic residues" evidence="1">
    <location>
        <begin position="1"/>
        <end position="12"/>
    </location>
</feature>
<reference evidence="2 3" key="1">
    <citation type="submission" date="2015-04" db="EMBL/GenBank/DDBJ databases">
        <title>Lasius niger genome sequencing.</title>
        <authorList>
            <person name="Konorov E.A."/>
            <person name="Nikitin M.A."/>
            <person name="Kirill M.V."/>
            <person name="Chang P."/>
        </authorList>
    </citation>
    <scope>NUCLEOTIDE SEQUENCE [LARGE SCALE GENOMIC DNA]</scope>
    <source>
        <tissue evidence="2">Whole</tissue>
    </source>
</reference>
<organism evidence="2 3">
    <name type="scientific">Lasius niger</name>
    <name type="common">Black garden ant</name>
    <dbReference type="NCBI Taxonomy" id="67767"/>
    <lineage>
        <taxon>Eukaryota</taxon>
        <taxon>Metazoa</taxon>
        <taxon>Ecdysozoa</taxon>
        <taxon>Arthropoda</taxon>
        <taxon>Hexapoda</taxon>
        <taxon>Insecta</taxon>
        <taxon>Pterygota</taxon>
        <taxon>Neoptera</taxon>
        <taxon>Endopterygota</taxon>
        <taxon>Hymenoptera</taxon>
        <taxon>Apocrita</taxon>
        <taxon>Aculeata</taxon>
        <taxon>Formicoidea</taxon>
        <taxon>Formicidae</taxon>
        <taxon>Formicinae</taxon>
        <taxon>Lasius</taxon>
        <taxon>Lasius</taxon>
    </lineage>
</organism>
<feature type="region of interest" description="Disordered" evidence="1">
    <location>
        <begin position="1"/>
        <end position="125"/>
    </location>
</feature>
<evidence type="ECO:0000313" key="2">
    <source>
        <dbReference type="EMBL" id="KMQ97129.1"/>
    </source>
</evidence>
<proteinExistence type="predicted"/>
<dbReference type="OrthoDB" id="7684305at2759"/>
<evidence type="ECO:0000313" key="3">
    <source>
        <dbReference type="Proteomes" id="UP000036403"/>
    </source>
</evidence>
<dbReference type="EMBL" id="LBMM01000974">
    <property type="protein sequence ID" value="KMQ97129.1"/>
    <property type="molecule type" value="Genomic_DNA"/>
</dbReference>
<accession>A0A0J7L3V2</accession>
<dbReference type="PaxDb" id="67767-A0A0J7L3V2"/>
<comment type="caution">
    <text evidence="2">The sequence shown here is derived from an EMBL/GenBank/DDBJ whole genome shotgun (WGS) entry which is preliminary data.</text>
</comment>
<protein>
    <submittedName>
        <fullName evidence="2">Titin-like isoform x1 protein</fullName>
    </submittedName>
</protein>
<sequence>MKEIERKQEAKRQPQPVIDPGRRRRYTPAEPKKVEFTRPSVTKAMMARVKQAEKFKQEYERKREETMPMRRMPRRTPAPIGGDPRFGRERVPPARRSPPVSPARPARRPTPLERRVAPEALPAIPERTRELARSMNAQVIQAEPVGEGPIDSVVIPPRSVNENRTTIVSIPQPPTGIEAPVSEVANRSIRVIRVPDIESEMFRVEYGREHPSVVAAREFAQRSMAGIRAREAARRTEQEFERLAREPLPEDLLFDVPFEEEFLREGDISWEEEEDIPVVSRIKTTMRDVPRREAPYRYPTFDPEELERFFDVERYPPSPQRGPPPGREHLPPDLWELEDPWAMCGVCPQQDVSDLIRFESP</sequence>
<dbReference type="AlphaFoldDB" id="A0A0J7L3V2"/>
<name>A0A0J7L3V2_LASNI</name>
<gene>
    <name evidence="2" type="ORF">RF55_2558</name>
</gene>